<proteinExistence type="predicted"/>
<dbReference type="EMBL" id="JAXBLV010000034">
    <property type="protein sequence ID" value="MDY3558552.1"/>
    <property type="molecule type" value="Genomic_DNA"/>
</dbReference>
<evidence type="ECO:0008006" key="3">
    <source>
        <dbReference type="Google" id="ProtNLM"/>
    </source>
</evidence>
<evidence type="ECO:0000313" key="2">
    <source>
        <dbReference type="Proteomes" id="UP001272242"/>
    </source>
</evidence>
<dbReference type="Proteomes" id="UP001272242">
    <property type="component" value="Unassembled WGS sequence"/>
</dbReference>
<name>A0ABU5EV84_9BACT</name>
<dbReference type="RefSeq" id="WP_320685457.1">
    <property type="nucleotide sequence ID" value="NZ_JAXBLV010000034.1"/>
</dbReference>
<sequence>MSSRAKRTLLVAIGLVLLLVVVAFGAVAYFVATAARQVGKDVDALNSDTSATFRPKVTAGRVEFEMTYGKDVVNLSVFTVLDAEGKKLWELEGRGTARPPVVVYGELPPGPGAEDYKQVFPEGGVKPADIRGTSVRVEISVRYIIPFGAGHQTYRGEFDIPNGP</sequence>
<organism evidence="1 2">
    <name type="scientific">Gemmata algarum</name>
    <dbReference type="NCBI Taxonomy" id="2975278"/>
    <lineage>
        <taxon>Bacteria</taxon>
        <taxon>Pseudomonadati</taxon>
        <taxon>Planctomycetota</taxon>
        <taxon>Planctomycetia</taxon>
        <taxon>Gemmatales</taxon>
        <taxon>Gemmataceae</taxon>
        <taxon>Gemmata</taxon>
    </lineage>
</organism>
<protein>
    <recommendedName>
        <fullName evidence="3">DUF4352 domain-containing protein</fullName>
    </recommendedName>
</protein>
<evidence type="ECO:0000313" key="1">
    <source>
        <dbReference type="EMBL" id="MDY3558552.1"/>
    </source>
</evidence>
<comment type="caution">
    <text evidence="1">The sequence shown here is derived from an EMBL/GenBank/DDBJ whole genome shotgun (WGS) entry which is preliminary data.</text>
</comment>
<keyword evidence="2" id="KW-1185">Reference proteome</keyword>
<gene>
    <name evidence="1" type="ORF">R5W23_005672</name>
</gene>
<reference evidence="2" key="1">
    <citation type="journal article" date="2023" name="Mar. Drugs">
        <title>Gemmata algarum, a Novel Planctomycete Isolated from an Algal Mat, Displays Antimicrobial Activity.</title>
        <authorList>
            <person name="Kumar G."/>
            <person name="Kallscheuer N."/>
            <person name="Kashif M."/>
            <person name="Ahamad S."/>
            <person name="Jagadeeshwari U."/>
            <person name="Pannikurungottu S."/>
            <person name="Haufschild T."/>
            <person name="Kabuu M."/>
            <person name="Sasikala C."/>
            <person name="Jogler C."/>
            <person name="Ramana C."/>
        </authorList>
    </citation>
    <scope>NUCLEOTIDE SEQUENCE [LARGE SCALE GENOMIC DNA]</scope>
    <source>
        <strain evidence="2">JC673</strain>
    </source>
</reference>
<accession>A0ABU5EV84</accession>